<dbReference type="EMBL" id="AHBZ03000022">
    <property type="protein sequence ID" value="KAF7768809.1"/>
    <property type="molecule type" value="Genomic_DNA"/>
</dbReference>
<organism evidence="3 4">
    <name type="scientific">Pseudoalteromonas citrea</name>
    <dbReference type="NCBI Taxonomy" id="43655"/>
    <lineage>
        <taxon>Bacteria</taxon>
        <taxon>Pseudomonadati</taxon>
        <taxon>Pseudomonadota</taxon>
        <taxon>Gammaproteobacteria</taxon>
        <taxon>Alteromonadales</taxon>
        <taxon>Pseudoalteromonadaceae</taxon>
        <taxon>Pseudoalteromonas</taxon>
    </lineage>
</organism>
<evidence type="ECO:0000313" key="4">
    <source>
        <dbReference type="Proteomes" id="UP000016487"/>
    </source>
</evidence>
<sequence length="121" mass="13682">MNQNLTSLRNAFASPHPFYDDVNFSQGFSRCGHFTLLEADILEHHGAILKSLQTKKTPPKNSHQSHFVKAMEGTCSSENVIEKTWAKYLKFSTCKSKIYTITGNSKAYPDNDVHTDMDIDL</sequence>
<reference evidence="3" key="2">
    <citation type="submission" date="2015-03" db="EMBL/GenBank/DDBJ databases">
        <title>Genome sequence of Pseudoalteromonas citrea.</title>
        <authorList>
            <person name="Xie B.-B."/>
            <person name="Rong J.-C."/>
            <person name="Qin Q.-L."/>
            <person name="Zhang Y.-Z."/>
        </authorList>
    </citation>
    <scope>NUCLEOTIDE SEQUENCE</scope>
    <source>
        <strain evidence="3">DSM 8771</strain>
    </source>
</reference>
<gene>
    <name evidence="3" type="ORF">PCIT_a3310</name>
</gene>
<protein>
    <recommendedName>
        <fullName evidence="2">Macrodomain Ori protein</fullName>
    </recommendedName>
</protein>
<evidence type="ECO:0000256" key="2">
    <source>
        <dbReference type="ARBA" id="ARBA00093628"/>
    </source>
</evidence>
<evidence type="ECO:0000313" key="3">
    <source>
        <dbReference type="EMBL" id="KAF7768809.1"/>
    </source>
</evidence>
<comment type="caution">
    <text evidence="3">The sequence shown here is derived from an EMBL/GenBank/DDBJ whole genome shotgun (WGS) entry which is preliminary data.</text>
</comment>
<reference evidence="3" key="1">
    <citation type="journal article" date="2012" name="J. Bacteriol.">
        <title>Genome sequences of type strains of seven species of the marine bacterium Pseudoalteromonas.</title>
        <authorList>
            <person name="Xie B.B."/>
            <person name="Shu Y.L."/>
            <person name="Qin Q.L."/>
            <person name="Rong J.C."/>
            <person name="Zhang X.Y."/>
            <person name="Chen X.L."/>
            <person name="Shi M."/>
            <person name="He H.L."/>
            <person name="Zhou B.C."/>
            <person name="Zhang Y.Z."/>
        </authorList>
    </citation>
    <scope>NUCLEOTIDE SEQUENCE</scope>
    <source>
        <strain evidence="3">DSM 8771</strain>
    </source>
</reference>
<accession>A0AAD4FR12</accession>
<evidence type="ECO:0000256" key="1">
    <source>
        <dbReference type="ARBA" id="ARBA00093464"/>
    </source>
</evidence>
<proteinExistence type="inferred from homology"/>
<name>A0AAD4FR12_9GAMM</name>
<dbReference type="RefSeq" id="WP_010364200.1">
    <property type="nucleotide sequence ID" value="NZ_AHBZ03000022.1"/>
</dbReference>
<dbReference type="InterPro" id="IPR007335">
    <property type="entry name" value="DUF413"/>
</dbReference>
<dbReference type="AlphaFoldDB" id="A0AAD4FR12"/>
<comment type="similarity">
    <text evidence="1">Belongs to the MaoP family.</text>
</comment>
<dbReference type="Proteomes" id="UP000016487">
    <property type="component" value="Unassembled WGS sequence"/>
</dbReference>
<dbReference type="Pfam" id="PF04219">
    <property type="entry name" value="DUF413"/>
    <property type="match status" value="1"/>
</dbReference>